<dbReference type="GO" id="GO:0022857">
    <property type="term" value="F:transmembrane transporter activity"/>
    <property type="evidence" value="ECO:0007669"/>
    <property type="project" value="TreeGrafter"/>
</dbReference>
<keyword evidence="10" id="KW-1185">Reference proteome</keyword>
<feature type="transmembrane region" description="Helical" evidence="6">
    <location>
        <begin position="337"/>
        <end position="359"/>
    </location>
</feature>
<evidence type="ECO:0000256" key="3">
    <source>
        <dbReference type="ARBA" id="ARBA00022692"/>
    </source>
</evidence>
<accession>A0A3L9YVN5</accession>
<dbReference type="InterPro" id="IPR050250">
    <property type="entry name" value="Macrolide_Exporter_MacB"/>
</dbReference>
<feature type="transmembrane region" description="Helical" evidence="6">
    <location>
        <begin position="767"/>
        <end position="790"/>
    </location>
</feature>
<name>A0A3L9YVN5_9FLAO</name>
<evidence type="ECO:0000313" key="10">
    <source>
        <dbReference type="Proteomes" id="UP000271339"/>
    </source>
</evidence>
<dbReference type="AlphaFoldDB" id="A0A3L9YVN5"/>
<dbReference type="PANTHER" id="PTHR30572:SF18">
    <property type="entry name" value="ABC-TYPE MACROLIDE FAMILY EXPORT SYSTEM PERMEASE COMPONENT 2"/>
    <property type="match status" value="1"/>
</dbReference>
<feature type="transmembrane region" description="Helical" evidence="6">
    <location>
        <begin position="681"/>
        <end position="705"/>
    </location>
</feature>
<evidence type="ECO:0000259" key="7">
    <source>
        <dbReference type="Pfam" id="PF02687"/>
    </source>
</evidence>
<protein>
    <submittedName>
        <fullName evidence="9">Putative ABC transport system permease protein</fullName>
    </submittedName>
</protein>
<evidence type="ECO:0000313" key="9">
    <source>
        <dbReference type="EMBL" id="RMA64384.1"/>
    </source>
</evidence>
<evidence type="ECO:0000256" key="6">
    <source>
        <dbReference type="SAM" id="Phobius"/>
    </source>
</evidence>
<comment type="subcellular location">
    <subcellularLocation>
        <location evidence="1">Cell membrane</location>
        <topology evidence="1">Multi-pass membrane protein</topology>
    </subcellularLocation>
</comment>
<feature type="domain" description="MacB-like periplasmic core" evidence="8">
    <location>
        <begin position="21"/>
        <end position="229"/>
    </location>
</feature>
<feature type="transmembrane region" description="Helical" evidence="6">
    <location>
        <begin position="726"/>
        <end position="752"/>
    </location>
</feature>
<feature type="domain" description="MacB-like periplasmic core" evidence="8">
    <location>
        <begin position="437"/>
        <end position="646"/>
    </location>
</feature>
<evidence type="ECO:0000256" key="5">
    <source>
        <dbReference type="ARBA" id="ARBA00023136"/>
    </source>
</evidence>
<dbReference type="InterPro" id="IPR025857">
    <property type="entry name" value="MacB_PCD"/>
</dbReference>
<evidence type="ECO:0000256" key="2">
    <source>
        <dbReference type="ARBA" id="ARBA00022475"/>
    </source>
</evidence>
<feature type="transmembrane region" description="Helical" evidence="6">
    <location>
        <begin position="286"/>
        <end position="308"/>
    </location>
</feature>
<keyword evidence="3 6" id="KW-0812">Transmembrane</keyword>
<comment type="caution">
    <text evidence="9">The sequence shown here is derived from an EMBL/GenBank/DDBJ whole genome shotgun (WGS) entry which is preliminary data.</text>
</comment>
<proteinExistence type="predicted"/>
<evidence type="ECO:0000259" key="8">
    <source>
        <dbReference type="Pfam" id="PF12704"/>
    </source>
</evidence>
<keyword evidence="5 6" id="KW-0472">Membrane</keyword>
<keyword evidence="2" id="KW-1003">Cell membrane</keyword>
<dbReference type="Pfam" id="PF02687">
    <property type="entry name" value="FtsX"/>
    <property type="match status" value="2"/>
</dbReference>
<dbReference type="GO" id="GO:0005886">
    <property type="term" value="C:plasma membrane"/>
    <property type="evidence" value="ECO:0007669"/>
    <property type="project" value="UniProtKB-SubCell"/>
</dbReference>
<sequence>MLKIWFKIFYRNSKKNWLNLLVNISGLTLGLAGLLIVMLYFNDENSYNQWNPNKDDVYRIANESKRNGIYFSSTSAEAILFKSDIPEVEETVLISPFYRSRVLKYNGQNTFTEKTTFTEPEFFNFFPFEILEGSSGKFLENRKHIALSKTLSEEIFGDKSAIGNLVTIDEEDYTVSCVYEVPGNSHYESDLLIQFSEPFELHWGNFQNELFCKLTPGADVAEVKSKMNNIIIEKNIKPKLEGSGITLEEFDDKYGVIKVLLENLGTIRLHHKADYAGPSGKGNYQLLLVLTGLSLLLILISCVNFINLSTASASQRAKEVGVKKTLGLSKKELTIHYILEVLVQGFMALLFALLLVELILPYFNEFIGKDISIFNGTSILKIVGVAFFTSLFIGLVPAIYVSKFKSIEVLKGNYSRSKKGVLVRNAMLALQFLISGFFLIGVLVIYSQIHFMINKDLGFDKDQTLVVDVFNVGSEYQKYELAKQVLSKNSNILDVSASMFVPGEGNVNGTNLSYGDVGFNSGSNLVDFNYIDFAKLKVLKGRGFSEAFSSDTISSIVINETAAKRLGIYDDPIGKKLRVGWMRDEDNRPLEVIGMIQDYHFDGFDTKIDPMFLLHWNTFSFSKDWLHAMQFKVKSDDVAQTISAIEDFWKVHVDSEYPFSYGFLDKKFAETYDKYQKQQTMFLILSIMVIIISLLGLFALATLTIQQRLKEVAIRKTLGASAREIILPLINSFLKITVIASLILLPIAYFLMQNWLDNFVYRIDMPIWPYIVTPILLLVLVFSVVGFKAYHATKIDLIKYLKFE</sequence>
<dbReference type="RefSeq" id="WP_121906833.1">
    <property type="nucleotide sequence ID" value="NZ_REFC01000012.1"/>
</dbReference>
<keyword evidence="4 6" id="KW-1133">Transmembrane helix</keyword>
<organism evidence="9 10">
    <name type="scientific">Ulvibacter antarcticus</name>
    <dbReference type="NCBI Taxonomy" id="442714"/>
    <lineage>
        <taxon>Bacteria</taxon>
        <taxon>Pseudomonadati</taxon>
        <taxon>Bacteroidota</taxon>
        <taxon>Flavobacteriia</taxon>
        <taxon>Flavobacteriales</taxon>
        <taxon>Flavobacteriaceae</taxon>
        <taxon>Ulvibacter</taxon>
    </lineage>
</organism>
<feature type="transmembrane region" description="Helical" evidence="6">
    <location>
        <begin position="20"/>
        <end position="41"/>
    </location>
</feature>
<feature type="transmembrane region" description="Helical" evidence="6">
    <location>
        <begin position="422"/>
        <end position="446"/>
    </location>
</feature>
<gene>
    <name evidence="9" type="ORF">BXY75_1259</name>
</gene>
<evidence type="ECO:0000256" key="4">
    <source>
        <dbReference type="ARBA" id="ARBA00022989"/>
    </source>
</evidence>
<feature type="transmembrane region" description="Helical" evidence="6">
    <location>
        <begin position="379"/>
        <end position="401"/>
    </location>
</feature>
<dbReference type="InterPro" id="IPR003838">
    <property type="entry name" value="ABC3_permease_C"/>
</dbReference>
<evidence type="ECO:0000256" key="1">
    <source>
        <dbReference type="ARBA" id="ARBA00004651"/>
    </source>
</evidence>
<dbReference type="Proteomes" id="UP000271339">
    <property type="component" value="Unassembled WGS sequence"/>
</dbReference>
<feature type="domain" description="ABC3 transporter permease C-terminal" evidence="7">
    <location>
        <begin position="293"/>
        <end position="403"/>
    </location>
</feature>
<dbReference type="Pfam" id="PF12704">
    <property type="entry name" value="MacB_PCD"/>
    <property type="match status" value="2"/>
</dbReference>
<reference evidence="9 10" key="1">
    <citation type="submission" date="2018-10" db="EMBL/GenBank/DDBJ databases">
        <title>Genomic Encyclopedia of Archaeal and Bacterial Type Strains, Phase II (KMG-II): from individual species to whole genera.</title>
        <authorList>
            <person name="Goeker M."/>
        </authorList>
    </citation>
    <scope>NUCLEOTIDE SEQUENCE [LARGE SCALE GENOMIC DNA]</scope>
    <source>
        <strain evidence="9 10">DSM 23424</strain>
    </source>
</reference>
<dbReference type="EMBL" id="REFC01000012">
    <property type="protein sequence ID" value="RMA64384.1"/>
    <property type="molecule type" value="Genomic_DNA"/>
</dbReference>
<dbReference type="PANTHER" id="PTHR30572">
    <property type="entry name" value="MEMBRANE COMPONENT OF TRANSPORTER-RELATED"/>
    <property type="match status" value="1"/>
</dbReference>
<feature type="domain" description="ABC3 transporter permease C-terminal" evidence="7">
    <location>
        <begin position="684"/>
        <end position="796"/>
    </location>
</feature>
<dbReference type="OrthoDB" id="8740261at2"/>